<dbReference type="SMART" id="SM00382">
    <property type="entry name" value="AAA"/>
    <property type="match status" value="1"/>
</dbReference>
<dbReference type="RefSeq" id="WP_144884936.1">
    <property type="nucleotide sequence ID" value="NZ_VLLE01000002.1"/>
</dbReference>
<dbReference type="Pfam" id="PF13304">
    <property type="entry name" value="AAA_21"/>
    <property type="match status" value="1"/>
</dbReference>
<name>A0A562SX70_9BACT</name>
<dbReference type="GO" id="GO:0005524">
    <property type="term" value="F:ATP binding"/>
    <property type="evidence" value="ECO:0007669"/>
    <property type="project" value="InterPro"/>
</dbReference>
<feature type="domain" description="AAA+ ATPase" evidence="1">
    <location>
        <begin position="330"/>
        <end position="590"/>
    </location>
</feature>
<proteinExistence type="predicted"/>
<reference evidence="2 3" key="1">
    <citation type="journal article" date="2015" name="Stand. Genomic Sci.">
        <title>Genomic Encyclopedia of Bacterial and Archaeal Type Strains, Phase III: the genomes of soil and plant-associated and newly described type strains.</title>
        <authorList>
            <person name="Whitman W.B."/>
            <person name="Woyke T."/>
            <person name="Klenk H.P."/>
            <person name="Zhou Y."/>
            <person name="Lilburn T.G."/>
            <person name="Beck B.J."/>
            <person name="De Vos P."/>
            <person name="Vandamme P."/>
            <person name="Eisen J.A."/>
            <person name="Garrity G."/>
            <person name="Hugenholtz P."/>
            <person name="Kyrpides N.C."/>
        </authorList>
    </citation>
    <scope>NUCLEOTIDE SEQUENCE [LARGE SCALE GENOMIC DNA]</scope>
    <source>
        <strain evidence="2 3">CGMCC 1.7271</strain>
    </source>
</reference>
<dbReference type="SUPFAM" id="SSF52540">
    <property type="entry name" value="P-loop containing nucleoside triphosphate hydrolases"/>
    <property type="match status" value="1"/>
</dbReference>
<evidence type="ECO:0000313" key="3">
    <source>
        <dbReference type="Proteomes" id="UP000316167"/>
    </source>
</evidence>
<sequence>MIKIKRTASPAYLKSDRIRNAKKKLEENFQKSDQIERMRFELGILNPIKADLNKMFQRKCAYCEVGIGINNIAEIDNFRPKTGSRGLNSKEYAPSHYWWLAYEWDNLFLACQVCSQKYKRDYFPLEHENLRCAIGTKGQGLLAENPLLINPCIDEPKEHILFEENGRAKEITKKGKVTIEILGLNRRELISKRKTVVANLRTRLNKLSSLMSFSSALGKRLVKEIGDLYSERPKTEHVAIQRMVFEKWFRNNGKVWQSLARVNKANSKVNLPNLVGTEITNDFNKKQIKAVTSELTSLKRFSIKSIEIENFKSIEHLRLNVKPLEEDSNRESWLLLLGDNGIGKSSILQAVALALTTQEQLAKLNLDVVDILRRGKENGKVIINSYEHDEPIVLEFDKNGFISKLKEAPTFILAYGSTRLLPKGGIQPDSNKEPYQNVRNLFDYSVSLNNPENWLNSLSSHEFKERVAPAFFDVLALRGDDKIWLKNGKINIQQFGEDHDLEDNSDGYKTITALVADIMSTLSLDMASYHNSQGIVLIDEIGNHLHPRWRMKIAGALRRAFPKLQFIVTTHEPLCLRGLSHGEVIVLVRDQKNTIKALDDQLLPDHNLMRIEQLLTSDLFGLINIVDEEVEKTYEEYYRLLSKKEEDKSQADIDKINELSTKLSEKEMLGNTPREQVLFKVIDQTIAQKIRDDGFKAQEVLKKETIEEVSNIVKSQNLDWL</sequence>
<dbReference type="PANTHER" id="PTHR43581">
    <property type="entry name" value="ATP/GTP PHOSPHATASE"/>
    <property type="match status" value="1"/>
</dbReference>
<dbReference type="OrthoDB" id="9805802at2"/>
<dbReference type="InterPro" id="IPR027417">
    <property type="entry name" value="P-loop_NTPase"/>
</dbReference>
<organism evidence="2 3">
    <name type="scientific">Lacibacter cauensis</name>
    <dbReference type="NCBI Taxonomy" id="510947"/>
    <lineage>
        <taxon>Bacteria</taxon>
        <taxon>Pseudomonadati</taxon>
        <taxon>Bacteroidota</taxon>
        <taxon>Chitinophagia</taxon>
        <taxon>Chitinophagales</taxon>
        <taxon>Chitinophagaceae</taxon>
        <taxon>Lacibacter</taxon>
    </lineage>
</organism>
<evidence type="ECO:0000259" key="1">
    <source>
        <dbReference type="SMART" id="SM00382"/>
    </source>
</evidence>
<dbReference type="PANTHER" id="PTHR43581:SF2">
    <property type="entry name" value="EXCINUCLEASE ATPASE SUBUNIT"/>
    <property type="match status" value="1"/>
</dbReference>
<gene>
    <name evidence="2" type="ORF">IQ13_1011</name>
</gene>
<evidence type="ECO:0000313" key="2">
    <source>
        <dbReference type="EMBL" id="TWI85842.1"/>
    </source>
</evidence>
<dbReference type="EMBL" id="VLLE01000002">
    <property type="protein sequence ID" value="TWI85842.1"/>
    <property type="molecule type" value="Genomic_DNA"/>
</dbReference>
<keyword evidence="3" id="KW-1185">Reference proteome</keyword>
<dbReference type="InterPro" id="IPR003593">
    <property type="entry name" value="AAA+_ATPase"/>
</dbReference>
<comment type="caution">
    <text evidence="2">The sequence shown here is derived from an EMBL/GenBank/DDBJ whole genome shotgun (WGS) entry which is preliminary data.</text>
</comment>
<dbReference type="Proteomes" id="UP000316167">
    <property type="component" value="Unassembled WGS sequence"/>
</dbReference>
<dbReference type="GO" id="GO:0016887">
    <property type="term" value="F:ATP hydrolysis activity"/>
    <property type="evidence" value="ECO:0007669"/>
    <property type="project" value="InterPro"/>
</dbReference>
<dbReference type="InterPro" id="IPR003959">
    <property type="entry name" value="ATPase_AAA_core"/>
</dbReference>
<dbReference type="InterPro" id="IPR041685">
    <property type="entry name" value="AAA_GajA/Old/RecF-like"/>
</dbReference>
<dbReference type="AlphaFoldDB" id="A0A562SX70"/>
<dbReference type="InterPro" id="IPR051396">
    <property type="entry name" value="Bact_Antivir_Def_Nuclease"/>
</dbReference>
<dbReference type="Gene3D" id="3.40.50.300">
    <property type="entry name" value="P-loop containing nucleotide triphosphate hydrolases"/>
    <property type="match status" value="1"/>
</dbReference>
<dbReference type="Pfam" id="PF13175">
    <property type="entry name" value="AAA_15"/>
    <property type="match status" value="1"/>
</dbReference>
<accession>A0A562SX70</accession>
<protein>
    <submittedName>
        <fullName evidence="2">Uncharacterized protein (TIGR02646 family)</fullName>
    </submittedName>
</protein>